<evidence type="ECO:0000313" key="2">
    <source>
        <dbReference type="EMBL" id="XBP69266.1"/>
    </source>
</evidence>
<name>A0AAU7LNS2_9BURK</name>
<proteinExistence type="predicted"/>
<protein>
    <submittedName>
        <fullName evidence="2">Uncharacterized protein</fullName>
    </submittedName>
</protein>
<reference evidence="2" key="1">
    <citation type="submission" date="2024-05" db="EMBL/GenBank/DDBJ databases">
        <authorList>
            <person name="Bunk B."/>
            <person name="Swiderski J."/>
            <person name="Sproer C."/>
            <person name="Thiel V."/>
        </authorList>
    </citation>
    <scope>NUCLEOTIDE SEQUENCE</scope>
    <source>
        <strain evidence="2">DSM 17735</strain>
    </source>
</reference>
<accession>A0AAU7LNS2</accession>
<gene>
    <name evidence="2" type="ORF">ABLV49_15355</name>
</gene>
<evidence type="ECO:0000256" key="1">
    <source>
        <dbReference type="SAM" id="MobiDB-lite"/>
    </source>
</evidence>
<dbReference type="RefSeq" id="WP_349277754.1">
    <property type="nucleotide sequence ID" value="NZ_CBCSCU010000003.1"/>
</dbReference>
<feature type="region of interest" description="Disordered" evidence="1">
    <location>
        <begin position="96"/>
        <end position="126"/>
    </location>
</feature>
<dbReference type="AlphaFoldDB" id="A0AAU7LNS2"/>
<dbReference type="EMBL" id="CP157675">
    <property type="protein sequence ID" value="XBP69266.1"/>
    <property type="molecule type" value="Genomic_DNA"/>
</dbReference>
<sequence>MGKKIIREFESSLDALQAQIGLCRKGIDETFLIDGFAWYRKKLEAARRDLEVLGMYEQCRDALARAEELVKLGPEHDEEAEMLILNANRALTQASGTHEAMRKKLKANPNATLDDFKPDPDSCTAK</sequence>
<organism evidence="2">
    <name type="scientific">Polaromonas hydrogenivorans</name>
    <dbReference type="NCBI Taxonomy" id="335476"/>
    <lineage>
        <taxon>Bacteria</taxon>
        <taxon>Pseudomonadati</taxon>
        <taxon>Pseudomonadota</taxon>
        <taxon>Betaproteobacteria</taxon>
        <taxon>Burkholderiales</taxon>
        <taxon>Comamonadaceae</taxon>
        <taxon>Polaromonas</taxon>
    </lineage>
</organism>